<organism evidence="1 2">
    <name type="scientific">Hyphobacterium vulgare</name>
    <dbReference type="NCBI Taxonomy" id="1736751"/>
    <lineage>
        <taxon>Bacteria</taxon>
        <taxon>Pseudomonadati</taxon>
        <taxon>Pseudomonadota</taxon>
        <taxon>Alphaproteobacteria</taxon>
        <taxon>Maricaulales</taxon>
        <taxon>Maricaulaceae</taxon>
        <taxon>Hyphobacterium</taxon>
    </lineage>
</organism>
<evidence type="ECO:0000313" key="2">
    <source>
        <dbReference type="Proteomes" id="UP001595379"/>
    </source>
</evidence>
<comment type="caution">
    <text evidence="1">The sequence shown here is derived from an EMBL/GenBank/DDBJ whole genome shotgun (WGS) entry which is preliminary data.</text>
</comment>
<accession>A0ABV6ZZY2</accession>
<dbReference type="EMBL" id="JBHRSV010000028">
    <property type="protein sequence ID" value="MFC2926904.1"/>
    <property type="molecule type" value="Genomic_DNA"/>
</dbReference>
<sequence length="231" mass="26543">MSSGLASDSMSVRSPHLRFLLQLAFCDERMLTSKLRNDIRQVMRREDGIIGGDGADFHSPFWSEAKSIIRPGFSFADAIEARIEASRQRHRLYPLLRDGFLDWWNANWRGVNEPLSLADGHLSGVYEDAVNGINVKVENMFVFRVGQTALHAVYPYFSEEPVLSAQAARVGLWLIHETLPNLVFENVEILDVLRGTAFSIRTHPLQGDEHDIYQHHVRRVLRRWDELRATY</sequence>
<protein>
    <submittedName>
        <fullName evidence="1">Uncharacterized protein</fullName>
    </submittedName>
</protein>
<keyword evidence="2" id="KW-1185">Reference proteome</keyword>
<dbReference type="RefSeq" id="WP_343162892.1">
    <property type="nucleotide sequence ID" value="NZ_JBHRSV010000028.1"/>
</dbReference>
<evidence type="ECO:0000313" key="1">
    <source>
        <dbReference type="EMBL" id="MFC2926904.1"/>
    </source>
</evidence>
<gene>
    <name evidence="1" type="ORF">ACFOOR_12370</name>
</gene>
<name>A0ABV6ZZY2_9PROT</name>
<proteinExistence type="predicted"/>
<reference evidence="2" key="1">
    <citation type="journal article" date="2019" name="Int. J. Syst. Evol. Microbiol.">
        <title>The Global Catalogue of Microorganisms (GCM) 10K type strain sequencing project: providing services to taxonomists for standard genome sequencing and annotation.</title>
        <authorList>
            <consortium name="The Broad Institute Genomics Platform"/>
            <consortium name="The Broad Institute Genome Sequencing Center for Infectious Disease"/>
            <person name="Wu L."/>
            <person name="Ma J."/>
        </authorList>
    </citation>
    <scope>NUCLEOTIDE SEQUENCE [LARGE SCALE GENOMIC DNA]</scope>
    <source>
        <strain evidence="2">KCTC 52487</strain>
    </source>
</reference>
<dbReference type="Proteomes" id="UP001595379">
    <property type="component" value="Unassembled WGS sequence"/>
</dbReference>